<accession>A0A0C4EAE4</accession>
<dbReference type="AlphaFoldDB" id="A0A0C4EAE4"/>
<evidence type="ECO:0000313" key="2">
    <source>
        <dbReference type="EMBL" id="KLU91090.1"/>
    </source>
</evidence>
<name>A0A0C4EAE4_MAGP6</name>
<protein>
    <recommendedName>
        <fullName evidence="1">Heterokaryon incompatibility domain-containing protein</fullName>
    </recommendedName>
</protein>
<evidence type="ECO:0000313" key="3">
    <source>
        <dbReference type="EnsemblFungi" id="MAPG_09613T0"/>
    </source>
</evidence>
<proteinExistence type="predicted"/>
<dbReference type="PANTHER" id="PTHR33112:SF10">
    <property type="entry name" value="TOL"/>
    <property type="match status" value="1"/>
</dbReference>
<dbReference type="VEuPathDB" id="FungiDB:MAPG_09613"/>
<reference evidence="4" key="2">
    <citation type="submission" date="2010-05" db="EMBL/GenBank/DDBJ databases">
        <title>The genome sequence of Magnaporthe poae strain ATCC 64411.</title>
        <authorList>
            <person name="Ma L.-J."/>
            <person name="Dead R."/>
            <person name="Young S."/>
            <person name="Zeng Q."/>
            <person name="Koehrsen M."/>
            <person name="Alvarado L."/>
            <person name="Berlin A."/>
            <person name="Chapman S.B."/>
            <person name="Chen Z."/>
            <person name="Freedman E."/>
            <person name="Gellesch M."/>
            <person name="Goldberg J."/>
            <person name="Griggs A."/>
            <person name="Gujja S."/>
            <person name="Heilman E.R."/>
            <person name="Heiman D."/>
            <person name="Hepburn T."/>
            <person name="Howarth C."/>
            <person name="Jen D."/>
            <person name="Larson L."/>
            <person name="Mehta T."/>
            <person name="Neiman D."/>
            <person name="Pearson M."/>
            <person name="Roberts A."/>
            <person name="Saif S."/>
            <person name="Shea T."/>
            <person name="Shenoy N."/>
            <person name="Sisk P."/>
            <person name="Stolte C."/>
            <person name="Sykes S."/>
            <person name="Walk T."/>
            <person name="White J."/>
            <person name="Yandava C."/>
            <person name="Haas B."/>
            <person name="Nusbaum C."/>
            <person name="Birren B."/>
        </authorList>
    </citation>
    <scope>NUCLEOTIDE SEQUENCE [LARGE SCALE GENOMIC DNA]</scope>
    <source>
        <strain evidence="4">ATCC 64411 / 73-15</strain>
    </source>
</reference>
<feature type="domain" description="Heterokaryon incompatibility" evidence="1">
    <location>
        <begin position="186"/>
        <end position="319"/>
    </location>
</feature>
<sequence length="404" mass="45715">MAPNDHLNDVFQYFMPPNDHPNGPLWRPIREFSATREILEEFDKLNDYGKVIKDANGLVDPRFALMVAGRIQNRYKSMSTTFDRVMEGRGDLLGHLSEWRARPVVTGSIIPWRLTRSMSILPEAGSKQHMLLINAWLRECDNHHDHSPSPSDVSLPKRVIDVGEHPHGPGFVRLLETNGLVVHARYIALSYRWRAETTNASTTKANLDERLTAIELDRLPRTFRDVVYIARVLRVRFVWIDSLCILQGKDGDWDTEAAEMGATYASAYLTIAATAAADGLFHPRAQSGAAAASSFVSVEEFERDLNAGELSERGWVLQERCLSRRTIHFTAAQTYWECESAIWCEASDGEARPRGLLSTSNISDYFNRLPHAEARQVVEELFSKFSELSLTERTDQPLAISELE</sequence>
<reference evidence="2" key="1">
    <citation type="submission" date="2010-05" db="EMBL/GenBank/DDBJ databases">
        <title>The Genome Sequence of Magnaporthe poae strain ATCC 64411.</title>
        <authorList>
            <consortium name="The Broad Institute Genome Sequencing Platform"/>
            <consortium name="Broad Institute Genome Sequencing Center for Infectious Disease"/>
            <person name="Ma L.-J."/>
            <person name="Dead R."/>
            <person name="Young S."/>
            <person name="Zeng Q."/>
            <person name="Koehrsen M."/>
            <person name="Alvarado L."/>
            <person name="Berlin A."/>
            <person name="Chapman S.B."/>
            <person name="Chen Z."/>
            <person name="Freedman E."/>
            <person name="Gellesch M."/>
            <person name="Goldberg J."/>
            <person name="Griggs A."/>
            <person name="Gujja S."/>
            <person name="Heilman E.R."/>
            <person name="Heiman D."/>
            <person name="Hepburn T."/>
            <person name="Howarth C."/>
            <person name="Jen D."/>
            <person name="Larson L."/>
            <person name="Mehta T."/>
            <person name="Neiman D."/>
            <person name="Pearson M."/>
            <person name="Roberts A."/>
            <person name="Saif S."/>
            <person name="Shea T."/>
            <person name="Shenoy N."/>
            <person name="Sisk P."/>
            <person name="Stolte C."/>
            <person name="Sykes S."/>
            <person name="Walk T."/>
            <person name="White J."/>
            <person name="Yandava C."/>
            <person name="Haas B."/>
            <person name="Nusbaum C."/>
            <person name="Birren B."/>
        </authorList>
    </citation>
    <scope>NUCLEOTIDE SEQUENCE</scope>
    <source>
        <strain evidence="2">ATCC 64411</strain>
    </source>
</reference>
<evidence type="ECO:0000313" key="4">
    <source>
        <dbReference type="Proteomes" id="UP000011715"/>
    </source>
</evidence>
<dbReference type="EMBL" id="ADBL01002459">
    <property type="status" value="NOT_ANNOTATED_CDS"/>
    <property type="molecule type" value="Genomic_DNA"/>
</dbReference>
<dbReference type="EMBL" id="GL876976">
    <property type="protein sequence ID" value="KLU91090.1"/>
    <property type="molecule type" value="Genomic_DNA"/>
</dbReference>
<keyword evidence="4" id="KW-1185">Reference proteome</keyword>
<gene>
    <name evidence="2" type="ORF">MAPG_09613</name>
</gene>
<dbReference type="EnsemblFungi" id="MAPG_09613T0">
    <property type="protein sequence ID" value="MAPG_09613T0"/>
    <property type="gene ID" value="MAPG_09613"/>
</dbReference>
<dbReference type="InterPro" id="IPR010730">
    <property type="entry name" value="HET"/>
</dbReference>
<reference evidence="2" key="3">
    <citation type="submission" date="2011-03" db="EMBL/GenBank/DDBJ databases">
        <title>Annotation of Magnaporthe poae ATCC 64411.</title>
        <authorList>
            <person name="Ma L.-J."/>
            <person name="Dead R."/>
            <person name="Young S.K."/>
            <person name="Zeng Q."/>
            <person name="Gargeya S."/>
            <person name="Fitzgerald M."/>
            <person name="Haas B."/>
            <person name="Abouelleil A."/>
            <person name="Alvarado L."/>
            <person name="Arachchi H.M."/>
            <person name="Berlin A."/>
            <person name="Brown A."/>
            <person name="Chapman S.B."/>
            <person name="Chen Z."/>
            <person name="Dunbar C."/>
            <person name="Freedman E."/>
            <person name="Gearin G."/>
            <person name="Gellesch M."/>
            <person name="Goldberg J."/>
            <person name="Griggs A."/>
            <person name="Gujja S."/>
            <person name="Heiman D."/>
            <person name="Howarth C."/>
            <person name="Larson L."/>
            <person name="Lui A."/>
            <person name="MacDonald P.J.P."/>
            <person name="Mehta T."/>
            <person name="Montmayeur A."/>
            <person name="Murphy C."/>
            <person name="Neiman D."/>
            <person name="Pearson M."/>
            <person name="Priest M."/>
            <person name="Roberts A."/>
            <person name="Saif S."/>
            <person name="Shea T."/>
            <person name="Shenoy N."/>
            <person name="Sisk P."/>
            <person name="Stolte C."/>
            <person name="Sykes S."/>
            <person name="Yandava C."/>
            <person name="Wortman J."/>
            <person name="Nusbaum C."/>
            <person name="Birren B."/>
        </authorList>
    </citation>
    <scope>NUCLEOTIDE SEQUENCE</scope>
    <source>
        <strain evidence="2">ATCC 64411</strain>
    </source>
</reference>
<evidence type="ECO:0000259" key="1">
    <source>
        <dbReference type="Pfam" id="PF06985"/>
    </source>
</evidence>
<organism evidence="3 4">
    <name type="scientific">Magnaporthiopsis poae (strain ATCC 64411 / 73-15)</name>
    <name type="common">Kentucky bluegrass fungus</name>
    <name type="synonym">Magnaporthe poae</name>
    <dbReference type="NCBI Taxonomy" id="644358"/>
    <lineage>
        <taxon>Eukaryota</taxon>
        <taxon>Fungi</taxon>
        <taxon>Dikarya</taxon>
        <taxon>Ascomycota</taxon>
        <taxon>Pezizomycotina</taxon>
        <taxon>Sordariomycetes</taxon>
        <taxon>Sordariomycetidae</taxon>
        <taxon>Magnaporthales</taxon>
        <taxon>Magnaporthaceae</taxon>
        <taxon>Magnaporthiopsis</taxon>
    </lineage>
</organism>
<dbReference type="OrthoDB" id="5125733at2759"/>
<dbReference type="STRING" id="644358.A0A0C4EAE4"/>
<dbReference type="eggNOG" id="ENOG502R41Z">
    <property type="taxonomic scope" value="Eukaryota"/>
</dbReference>
<reference evidence="3" key="4">
    <citation type="journal article" date="2015" name="G3 (Bethesda)">
        <title>Genome sequences of three phytopathogenic species of the Magnaporthaceae family of fungi.</title>
        <authorList>
            <person name="Okagaki L.H."/>
            <person name="Nunes C.C."/>
            <person name="Sailsbery J."/>
            <person name="Clay B."/>
            <person name="Brown D."/>
            <person name="John T."/>
            <person name="Oh Y."/>
            <person name="Young N."/>
            <person name="Fitzgerald M."/>
            <person name="Haas B.J."/>
            <person name="Zeng Q."/>
            <person name="Young S."/>
            <person name="Adiconis X."/>
            <person name="Fan L."/>
            <person name="Levin J.Z."/>
            <person name="Mitchell T.K."/>
            <person name="Okubara P.A."/>
            <person name="Farman M.L."/>
            <person name="Kohn L.M."/>
            <person name="Birren B."/>
            <person name="Ma L.-J."/>
            <person name="Dean R.A."/>
        </authorList>
    </citation>
    <scope>NUCLEOTIDE SEQUENCE</scope>
    <source>
        <strain evidence="3">ATCC 64411 / 73-15</strain>
    </source>
</reference>
<dbReference type="PANTHER" id="PTHR33112">
    <property type="entry name" value="DOMAIN PROTEIN, PUTATIVE-RELATED"/>
    <property type="match status" value="1"/>
</dbReference>
<dbReference type="Proteomes" id="UP000011715">
    <property type="component" value="Unassembled WGS sequence"/>
</dbReference>
<dbReference type="Pfam" id="PF06985">
    <property type="entry name" value="HET"/>
    <property type="match status" value="1"/>
</dbReference>
<reference evidence="3" key="5">
    <citation type="submission" date="2015-06" db="UniProtKB">
        <authorList>
            <consortium name="EnsemblFungi"/>
        </authorList>
    </citation>
    <scope>IDENTIFICATION</scope>
    <source>
        <strain evidence="3">ATCC 64411</strain>
    </source>
</reference>